<sequence>MQLGESIVVYLLYTHTPMLKGFIKAVVCLTVIWFSSHAVGQAQIVVNPDGSHSIVAGNVAINPDGTHSVIVGNIAINPNGTHSVIMGNTVVNPNGTHSVIVGGSQEESTSYMRSKKSDYRSITWSEYRQAKLARKEGRRKAREARRLMKRGNEGGNEL</sequence>
<proteinExistence type="predicted"/>
<evidence type="ECO:0000256" key="1">
    <source>
        <dbReference type="SAM" id="MobiDB-lite"/>
    </source>
</evidence>
<protein>
    <submittedName>
        <fullName evidence="2">Uncharacterized protein</fullName>
    </submittedName>
</protein>
<keyword evidence="3" id="KW-1185">Reference proteome</keyword>
<dbReference type="Proteomes" id="UP000238034">
    <property type="component" value="Unassembled WGS sequence"/>
</dbReference>
<evidence type="ECO:0000313" key="2">
    <source>
        <dbReference type="EMBL" id="PRY55524.1"/>
    </source>
</evidence>
<accession>A0A2T0UCA5</accession>
<reference evidence="2 3" key="1">
    <citation type="submission" date="2018-03" db="EMBL/GenBank/DDBJ databases">
        <title>Genomic Encyclopedia of Type Strains, Phase III (KMG-III): the genomes of soil and plant-associated and newly described type strains.</title>
        <authorList>
            <person name="Whitman W."/>
        </authorList>
    </citation>
    <scope>NUCLEOTIDE SEQUENCE [LARGE SCALE GENOMIC DNA]</scope>
    <source>
        <strain evidence="2 3">CGMCC 1.9313</strain>
    </source>
</reference>
<evidence type="ECO:0000313" key="3">
    <source>
        <dbReference type="Proteomes" id="UP000238034"/>
    </source>
</evidence>
<comment type="caution">
    <text evidence="2">The sequence shown here is derived from an EMBL/GenBank/DDBJ whole genome shotgun (WGS) entry which is preliminary data.</text>
</comment>
<organism evidence="2 3">
    <name type="scientific">Arcticibacter pallidicorallinus</name>
    <dbReference type="NCBI Taxonomy" id="1259464"/>
    <lineage>
        <taxon>Bacteria</taxon>
        <taxon>Pseudomonadati</taxon>
        <taxon>Bacteroidota</taxon>
        <taxon>Sphingobacteriia</taxon>
        <taxon>Sphingobacteriales</taxon>
        <taxon>Sphingobacteriaceae</taxon>
        <taxon>Arcticibacter</taxon>
    </lineage>
</organism>
<dbReference type="AlphaFoldDB" id="A0A2T0UCA5"/>
<feature type="region of interest" description="Disordered" evidence="1">
    <location>
        <begin position="135"/>
        <end position="158"/>
    </location>
</feature>
<dbReference type="EMBL" id="PVTH01000001">
    <property type="protein sequence ID" value="PRY55524.1"/>
    <property type="molecule type" value="Genomic_DNA"/>
</dbReference>
<gene>
    <name evidence="2" type="ORF">B0I27_101496</name>
</gene>
<name>A0A2T0UCA5_9SPHI</name>